<evidence type="ECO:0000313" key="2">
    <source>
        <dbReference type="Proteomes" id="UP001172155"/>
    </source>
</evidence>
<comment type="caution">
    <text evidence="1">The sequence shown here is derived from an EMBL/GenBank/DDBJ whole genome shotgun (WGS) entry which is preliminary data.</text>
</comment>
<organism evidence="1 2">
    <name type="scientific">Schizothecium vesticola</name>
    <dbReference type="NCBI Taxonomy" id="314040"/>
    <lineage>
        <taxon>Eukaryota</taxon>
        <taxon>Fungi</taxon>
        <taxon>Dikarya</taxon>
        <taxon>Ascomycota</taxon>
        <taxon>Pezizomycotina</taxon>
        <taxon>Sordariomycetes</taxon>
        <taxon>Sordariomycetidae</taxon>
        <taxon>Sordariales</taxon>
        <taxon>Schizotheciaceae</taxon>
        <taxon>Schizothecium</taxon>
    </lineage>
</organism>
<dbReference type="Proteomes" id="UP001172155">
    <property type="component" value="Unassembled WGS sequence"/>
</dbReference>
<reference evidence="1" key="1">
    <citation type="submission" date="2023-06" db="EMBL/GenBank/DDBJ databases">
        <title>Genome-scale phylogeny and comparative genomics of the fungal order Sordariales.</title>
        <authorList>
            <consortium name="Lawrence Berkeley National Laboratory"/>
            <person name="Hensen N."/>
            <person name="Bonometti L."/>
            <person name="Westerberg I."/>
            <person name="Brannstrom I.O."/>
            <person name="Guillou S."/>
            <person name="Cros-Aarteil S."/>
            <person name="Calhoun S."/>
            <person name="Haridas S."/>
            <person name="Kuo A."/>
            <person name="Mondo S."/>
            <person name="Pangilinan J."/>
            <person name="Riley R."/>
            <person name="LaButti K."/>
            <person name="Andreopoulos B."/>
            <person name="Lipzen A."/>
            <person name="Chen C."/>
            <person name="Yanf M."/>
            <person name="Daum C."/>
            <person name="Ng V."/>
            <person name="Clum A."/>
            <person name="Steindorff A."/>
            <person name="Ohm R."/>
            <person name="Martin F."/>
            <person name="Silar P."/>
            <person name="Natvig D."/>
            <person name="Lalanne C."/>
            <person name="Gautier V."/>
            <person name="Ament-velasquez S.L."/>
            <person name="Kruys A."/>
            <person name="Hutchinson M.I."/>
            <person name="Powell A.J."/>
            <person name="Barry K."/>
            <person name="Miller A.N."/>
            <person name="Grigoriev I.V."/>
            <person name="Debuchy R."/>
            <person name="Gladieux P."/>
            <person name="Thoren M.H."/>
            <person name="Johannesson H."/>
        </authorList>
    </citation>
    <scope>NUCLEOTIDE SEQUENCE</scope>
    <source>
        <strain evidence="1">SMH3187-1</strain>
    </source>
</reference>
<accession>A0AA40KCD8</accession>
<dbReference type="AlphaFoldDB" id="A0AA40KCD8"/>
<name>A0AA40KCD8_9PEZI</name>
<proteinExistence type="predicted"/>
<keyword evidence="2" id="KW-1185">Reference proteome</keyword>
<dbReference type="EMBL" id="JAUKUD010000001">
    <property type="protein sequence ID" value="KAK0754064.1"/>
    <property type="molecule type" value="Genomic_DNA"/>
</dbReference>
<evidence type="ECO:0000313" key="1">
    <source>
        <dbReference type="EMBL" id="KAK0754064.1"/>
    </source>
</evidence>
<protein>
    <submittedName>
        <fullName evidence="1">Uncharacterized protein</fullName>
    </submittedName>
</protein>
<sequence>MGGGAFGSGADAPFTPRMPPDVYRKVRDNCHAALRQIFTYVATPIEGPGKKDHGDIDVLVAGERQLAFPAGAQDTEPRSLPDLFAGIKGVLRVHHSNTVGNTGNFAIPWPAEPGGLSAIPTGSADVEASGEETNRPRYIQVDVQICRDFDGLTWRLFKHAHGDIWNILGSTIRPFGLILDEDAMWLRIPEIEKIDKKKAKVLLSSDPTEVLHFLGLEVEGFWTEPFPTVEALFEYATTCRLFWVSPRREDEDVADLGAEGDEAKKKLKSNDRRRMRYRPIFRIWVEEYIPALRAGNKFVAKTGTPPESRDTVRDQAFAWFYIEQEYEDRLKEWRSKRSVDEMKRFLKEVIPIDLENNYRAALSGAMRKIIIEGDESFGVTPPAAVRDRYGVFDKGVVRDFIKQNLQGVGRKAWDRQCQRAREAMEGKAKGRGK</sequence>
<gene>
    <name evidence="1" type="ORF">B0T18DRAFT_312674</name>
</gene>